<dbReference type="AlphaFoldDB" id="A0A370GT12"/>
<dbReference type="InterPro" id="IPR016181">
    <property type="entry name" value="Acyl_CoA_acyltransferase"/>
</dbReference>
<dbReference type="EMBL" id="QQAY01000002">
    <property type="protein sequence ID" value="RDI45664.1"/>
    <property type="molecule type" value="Genomic_DNA"/>
</dbReference>
<dbReference type="InterPro" id="IPR000182">
    <property type="entry name" value="GNAT_dom"/>
</dbReference>
<dbReference type="PROSITE" id="PS51186">
    <property type="entry name" value="GNAT"/>
    <property type="match status" value="1"/>
</dbReference>
<accession>A0A370GT12</accession>
<dbReference type="PANTHER" id="PTHR42919">
    <property type="entry name" value="N-ALPHA-ACETYLTRANSFERASE"/>
    <property type="match status" value="1"/>
</dbReference>
<evidence type="ECO:0000256" key="2">
    <source>
        <dbReference type="ARBA" id="ARBA00023315"/>
    </source>
</evidence>
<proteinExistence type="predicted"/>
<reference evidence="4 5" key="1">
    <citation type="submission" date="2018-07" db="EMBL/GenBank/DDBJ databases">
        <title>Genomic Encyclopedia of Type Strains, Phase IV (KMG-IV): sequencing the most valuable type-strain genomes for metagenomic binning, comparative biology and taxonomic classification.</title>
        <authorList>
            <person name="Goeker M."/>
        </authorList>
    </citation>
    <scope>NUCLEOTIDE SEQUENCE [LARGE SCALE GENOMIC DNA]</scope>
    <source>
        <strain evidence="4 5">DSM 25281</strain>
    </source>
</reference>
<dbReference type="Proteomes" id="UP000255326">
    <property type="component" value="Unassembled WGS sequence"/>
</dbReference>
<dbReference type="CDD" id="cd04301">
    <property type="entry name" value="NAT_SF"/>
    <property type="match status" value="1"/>
</dbReference>
<keyword evidence="5" id="KW-1185">Reference proteome</keyword>
<evidence type="ECO:0000256" key="1">
    <source>
        <dbReference type="ARBA" id="ARBA00022679"/>
    </source>
</evidence>
<dbReference type="PANTHER" id="PTHR42919:SF8">
    <property type="entry name" value="N-ALPHA-ACETYLTRANSFERASE 50"/>
    <property type="match status" value="1"/>
</dbReference>
<evidence type="ECO:0000259" key="3">
    <source>
        <dbReference type="PROSITE" id="PS51186"/>
    </source>
</evidence>
<dbReference type="GO" id="GO:0016747">
    <property type="term" value="F:acyltransferase activity, transferring groups other than amino-acyl groups"/>
    <property type="evidence" value="ECO:0007669"/>
    <property type="project" value="InterPro"/>
</dbReference>
<comment type="caution">
    <text evidence="4">The sequence shown here is derived from an EMBL/GenBank/DDBJ whole genome shotgun (WGS) entry which is preliminary data.</text>
</comment>
<dbReference type="Pfam" id="PF00583">
    <property type="entry name" value="Acetyltransf_1"/>
    <property type="match status" value="1"/>
</dbReference>
<dbReference type="Gene3D" id="3.40.630.30">
    <property type="match status" value="1"/>
</dbReference>
<gene>
    <name evidence="4" type="ORF">DFR59_102296</name>
</gene>
<evidence type="ECO:0000313" key="4">
    <source>
        <dbReference type="EMBL" id="RDI45664.1"/>
    </source>
</evidence>
<organism evidence="4 5">
    <name type="scientific">Falsibacillus pallidus</name>
    <dbReference type="NCBI Taxonomy" id="493781"/>
    <lineage>
        <taxon>Bacteria</taxon>
        <taxon>Bacillati</taxon>
        <taxon>Bacillota</taxon>
        <taxon>Bacilli</taxon>
        <taxon>Bacillales</taxon>
        <taxon>Bacillaceae</taxon>
        <taxon>Falsibacillus</taxon>
    </lineage>
</organism>
<protein>
    <submittedName>
        <fullName evidence="4">Acetyltransferase (GNAT) family protein</fullName>
    </submittedName>
</protein>
<dbReference type="InterPro" id="IPR051556">
    <property type="entry name" value="N-term/lysine_N-AcTrnsfr"/>
</dbReference>
<evidence type="ECO:0000313" key="5">
    <source>
        <dbReference type="Proteomes" id="UP000255326"/>
    </source>
</evidence>
<sequence length="148" mass="17421">MLTITRQTTPQDKSRVNQMLYFFNVKHFPDDLKDRYEEVSLSLKDDEGNVCGGLLGEICWNWLEIHVLMVNEDFRKTGYGSKLLKEAEAIAEQKKCDFIKVDTLSFQALDFYKKHGYVVYGTLDGVGREFQHYYLKKELEYKEDEVNQ</sequence>
<keyword evidence="2" id="KW-0012">Acyltransferase</keyword>
<feature type="domain" description="N-acetyltransferase" evidence="3">
    <location>
        <begin position="3"/>
        <end position="140"/>
    </location>
</feature>
<name>A0A370GT12_9BACI</name>
<keyword evidence="1 4" id="KW-0808">Transferase</keyword>
<dbReference type="SUPFAM" id="SSF55729">
    <property type="entry name" value="Acyl-CoA N-acyltransferases (Nat)"/>
    <property type="match status" value="1"/>
</dbReference>